<dbReference type="InterPro" id="IPR007312">
    <property type="entry name" value="Phosphoesterase"/>
</dbReference>
<evidence type="ECO:0000313" key="4">
    <source>
        <dbReference type="EMBL" id="MBJ7599075.1"/>
    </source>
</evidence>
<evidence type="ECO:0000256" key="3">
    <source>
        <dbReference type="SAM" id="SignalP"/>
    </source>
</evidence>
<dbReference type="GO" id="GO:0042578">
    <property type="term" value="F:phosphoric ester hydrolase activity"/>
    <property type="evidence" value="ECO:0007669"/>
    <property type="project" value="UniProtKB-ARBA"/>
</dbReference>
<organism evidence="4 5">
    <name type="scientific">Candidatus Nephthysia bennettiae</name>
    <dbReference type="NCBI Taxonomy" id="3127016"/>
    <lineage>
        <taxon>Bacteria</taxon>
        <taxon>Bacillati</taxon>
        <taxon>Candidatus Dormiibacterota</taxon>
        <taxon>Candidatus Dormibacteria</taxon>
        <taxon>Candidatus Dormibacterales</taxon>
        <taxon>Candidatus Dormibacteraceae</taxon>
        <taxon>Candidatus Nephthysia</taxon>
    </lineage>
</organism>
<feature type="chain" id="PRO_5037345008" evidence="3">
    <location>
        <begin position="26"/>
        <end position="495"/>
    </location>
</feature>
<sequence length="495" mass="53223">MGRIPAPVRRLLLLAALALLLGACTQPGTGRTPQTSPATSASPVPAAIHQIKHVIVIQQENRSFDSYFGTYPGAAGIPMRGGVPTPCLTSDRPGNCVRPYPDHADVNGGGPHGATNATADVNGGKMDGFLKQAVSARRGCLDPTNPACTNSSRPDVMGYHTESDIPNYWAYARNFVLQDHMFEPNSSWSLPEHLFLVSEWSAYCRQHDNPGSCTNALDNPGLPPDFGARRGAGGGPAPIYAWTDLTYLLHKNHVSWGYYVVPGSEPDCQNDAALSCAPARQNSKTPGIWNPLPYFDTVKADGELKNIQPVSNFYAQAKTGALPSVTWVVPSGEVSEHPPAAVSFGQSYVTSLVNAVMQSPEWSSTAIFISWDDWGGFYDHVSPPSVDQNGYGLRVPGLVISPYAKQGYIDHQGLSFDAYDKFIEDLFLNSQRIDPRSDGRPDPRPNVREDAATLGNLLSDFDFNQAPRPPLPLPVHPTTTLTGTPTPAPTPAGAP</sequence>
<evidence type="ECO:0000256" key="2">
    <source>
        <dbReference type="SAM" id="MobiDB-lite"/>
    </source>
</evidence>
<protein>
    <submittedName>
        <fullName evidence="4">Phospholipase</fullName>
    </submittedName>
</protein>
<dbReference type="Proteomes" id="UP000612893">
    <property type="component" value="Unassembled WGS sequence"/>
</dbReference>
<dbReference type="Gene3D" id="3.40.720.10">
    <property type="entry name" value="Alkaline Phosphatase, subunit A"/>
    <property type="match status" value="2"/>
</dbReference>
<dbReference type="PROSITE" id="PS51257">
    <property type="entry name" value="PROKAR_LIPOPROTEIN"/>
    <property type="match status" value="1"/>
</dbReference>
<gene>
    <name evidence="4" type="ORF">JF922_13465</name>
</gene>
<proteinExistence type="predicted"/>
<dbReference type="Pfam" id="PF04185">
    <property type="entry name" value="Phosphoesterase"/>
    <property type="match status" value="1"/>
</dbReference>
<accession>A0A934N3F0</accession>
<keyword evidence="3" id="KW-0732">Signal</keyword>
<dbReference type="PANTHER" id="PTHR31956">
    <property type="entry name" value="NON-SPECIFIC PHOSPHOLIPASE C4-RELATED"/>
    <property type="match status" value="1"/>
</dbReference>
<feature type="compositionally biased region" description="Low complexity" evidence="2">
    <location>
        <begin position="476"/>
        <end position="485"/>
    </location>
</feature>
<dbReference type="PANTHER" id="PTHR31956:SF1">
    <property type="entry name" value="NON-SPECIFIC PHOSPHOLIPASE C1"/>
    <property type="match status" value="1"/>
</dbReference>
<keyword evidence="5" id="KW-1185">Reference proteome</keyword>
<evidence type="ECO:0000256" key="1">
    <source>
        <dbReference type="ARBA" id="ARBA00022801"/>
    </source>
</evidence>
<evidence type="ECO:0000313" key="5">
    <source>
        <dbReference type="Proteomes" id="UP000612893"/>
    </source>
</evidence>
<feature type="region of interest" description="Disordered" evidence="2">
    <location>
        <begin position="460"/>
        <end position="495"/>
    </location>
</feature>
<dbReference type="AlphaFoldDB" id="A0A934N3F0"/>
<dbReference type="EMBL" id="JAEKNR010000139">
    <property type="protein sequence ID" value="MBJ7599075.1"/>
    <property type="molecule type" value="Genomic_DNA"/>
</dbReference>
<keyword evidence="1" id="KW-0378">Hydrolase</keyword>
<comment type="caution">
    <text evidence="4">The sequence shown here is derived from an EMBL/GenBank/DDBJ whole genome shotgun (WGS) entry which is preliminary data.</text>
</comment>
<feature type="compositionally biased region" description="Pro residues" evidence="2">
    <location>
        <begin position="486"/>
        <end position="495"/>
    </location>
</feature>
<dbReference type="InterPro" id="IPR017850">
    <property type="entry name" value="Alkaline_phosphatase_core_sf"/>
</dbReference>
<reference evidence="4" key="1">
    <citation type="submission" date="2020-10" db="EMBL/GenBank/DDBJ databases">
        <title>Ca. Dormibacterota MAGs.</title>
        <authorList>
            <person name="Montgomery K."/>
        </authorList>
    </citation>
    <scope>NUCLEOTIDE SEQUENCE [LARGE SCALE GENOMIC DNA]</scope>
    <source>
        <strain evidence="4">SC8812_S17_10</strain>
    </source>
</reference>
<name>A0A934N3F0_9BACT</name>
<feature type="signal peptide" evidence="3">
    <location>
        <begin position="1"/>
        <end position="25"/>
    </location>
</feature>